<evidence type="ECO:0000256" key="7">
    <source>
        <dbReference type="ARBA" id="ARBA00022989"/>
    </source>
</evidence>
<keyword evidence="11" id="KW-0472">Membrane</keyword>
<comment type="similarity">
    <text evidence="3 13">Belongs to the cytochrome P450 family.</text>
</comment>
<dbReference type="GO" id="GO:0020037">
    <property type="term" value="F:heme binding"/>
    <property type="evidence" value="ECO:0007669"/>
    <property type="project" value="InterPro"/>
</dbReference>
<evidence type="ECO:0000256" key="2">
    <source>
        <dbReference type="ARBA" id="ARBA00004167"/>
    </source>
</evidence>
<dbReference type="AlphaFoldDB" id="A0A218XM18"/>
<evidence type="ECO:0000256" key="6">
    <source>
        <dbReference type="ARBA" id="ARBA00022723"/>
    </source>
</evidence>
<comment type="subcellular location">
    <subcellularLocation>
        <location evidence="2">Membrane</location>
        <topology evidence="2">Single-pass membrane protein</topology>
    </subcellularLocation>
</comment>
<evidence type="ECO:0000256" key="13">
    <source>
        <dbReference type="RuleBase" id="RU000461"/>
    </source>
</evidence>
<comment type="caution">
    <text evidence="14">The sequence shown here is derived from an EMBL/GenBank/DDBJ whole genome shotgun (WGS) entry which is preliminary data.</text>
</comment>
<evidence type="ECO:0000256" key="11">
    <source>
        <dbReference type="ARBA" id="ARBA00023136"/>
    </source>
</evidence>
<protein>
    <submittedName>
        <fullName evidence="14">Uncharacterized protein</fullName>
    </submittedName>
</protein>
<dbReference type="GO" id="GO:0004497">
    <property type="term" value="F:monooxygenase activity"/>
    <property type="evidence" value="ECO:0007669"/>
    <property type="project" value="UniProtKB-KW"/>
</dbReference>
<evidence type="ECO:0000313" key="15">
    <source>
        <dbReference type="EMBL" id="PKI77497.1"/>
    </source>
</evidence>
<keyword evidence="4 12" id="KW-0349">Heme</keyword>
<dbReference type="EMBL" id="PGOL01000091">
    <property type="protein sequence ID" value="PKI77497.1"/>
    <property type="molecule type" value="Genomic_DNA"/>
</dbReference>
<keyword evidence="17" id="KW-1185">Reference proteome</keyword>
<dbReference type="Pfam" id="PF00067">
    <property type="entry name" value="p450"/>
    <property type="match status" value="2"/>
</dbReference>
<comment type="cofactor">
    <cofactor evidence="1 12">
        <name>heme</name>
        <dbReference type="ChEBI" id="CHEBI:30413"/>
    </cofactor>
</comment>
<dbReference type="GO" id="GO:0016705">
    <property type="term" value="F:oxidoreductase activity, acting on paired donors, with incorporation or reduction of molecular oxygen"/>
    <property type="evidence" value="ECO:0007669"/>
    <property type="project" value="InterPro"/>
</dbReference>
<sequence length="257" mass="29266">MMKCSYVPFDISDVFPSLTWLHGISRLKPQFKKIHHEVEGILEIIINERLEARAQKTGKAEASEDLIDVLLKFEGCNDHGYSLSTSDIKGVVLDMFVGGGESSVNVVNWAVPEMMKSPNILERAQVEVGQERCEINGFEIPMKIIVFVNAWVKRRDPEYWKEPETFDPKRFLESPIAYKGNNLEYVPFGSGRRICPGMAFGLVSVELQLAMLLFRFDWKLPNGMKNGYLDMTESFGFATRRKDDLYLIPTPCSPFPS</sequence>
<keyword evidence="5" id="KW-0812">Transmembrane</keyword>
<evidence type="ECO:0000313" key="14">
    <source>
        <dbReference type="EMBL" id="OWM85818.1"/>
    </source>
</evidence>
<accession>A0A218XM18</accession>
<dbReference type="STRING" id="22663.A0A218XM18"/>
<dbReference type="InterPro" id="IPR017972">
    <property type="entry name" value="Cyt_P450_CS"/>
</dbReference>
<keyword evidence="8 13" id="KW-0560">Oxidoreductase</keyword>
<keyword evidence="7" id="KW-1133">Transmembrane helix</keyword>
<feature type="binding site" description="axial binding residue" evidence="12">
    <location>
        <position position="195"/>
    </location>
    <ligand>
        <name>heme</name>
        <dbReference type="ChEBI" id="CHEBI:30413"/>
    </ligand>
    <ligandPart>
        <name>Fe</name>
        <dbReference type="ChEBI" id="CHEBI:18248"/>
    </ligandPart>
</feature>
<evidence type="ECO:0000256" key="5">
    <source>
        <dbReference type="ARBA" id="ARBA00022692"/>
    </source>
</evidence>
<evidence type="ECO:0000256" key="8">
    <source>
        <dbReference type="ARBA" id="ARBA00023002"/>
    </source>
</evidence>
<keyword evidence="6 12" id="KW-0479">Metal-binding</keyword>
<dbReference type="PROSITE" id="PS00086">
    <property type="entry name" value="CYTOCHROME_P450"/>
    <property type="match status" value="1"/>
</dbReference>
<reference evidence="15 17" key="3">
    <citation type="submission" date="2017-11" db="EMBL/GenBank/DDBJ databases">
        <title>De-novo sequencing of pomegranate (Punica granatum L.) genome.</title>
        <authorList>
            <person name="Akparov Z."/>
            <person name="Amiraslanov A."/>
            <person name="Hajiyeva S."/>
            <person name="Abbasov M."/>
            <person name="Kaur K."/>
            <person name="Hamwieh A."/>
            <person name="Solovyev V."/>
            <person name="Salamov A."/>
            <person name="Braich B."/>
            <person name="Kosarev P."/>
            <person name="Mahmoud A."/>
            <person name="Hajiyev E."/>
            <person name="Babayeva S."/>
            <person name="Izzatullayeva V."/>
            <person name="Mammadov A."/>
            <person name="Mammadov A."/>
            <person name="Sharifova S."/>
            <person name="Ojaghi J."/>
            <person name="Eynullazada K."/>
            <person name="Bayramov B."/>
            <person name="Abdulazimova A."/>
            <person name="Shahmuradov I."/>
        </authorList>
    </citation>
    <scope>NUCLEOTIDE SEQUENCE [LARGE SCALE GENOMIC DNA]</scope>
    <source>
        <strain evidence="15">AG2017</strain>
        <strain evidence="17">cv. AG2017</strain>
        <tissue evidence="15">Leaf</tissue>
    </source>
</reference>
<dbReference type="PRINTS" id="PR00463">
    <property type="entry name" value="EP450I"/>
</dbReference>
<dbReference type="PANTHER" id="PTHR47953:SF19">
    <property type="entry name" value="OS06G0641600 PROTEIN"/>
    <property type="match status" value="1"/>
</dbReference>
<keyword evidence="10 13" id="KW-0503">Monooxygenase</keyword>
<reference evidence="14" key="2">
    <citation type="submission" date="2017-06" db="EMBL/GenBank/DDBJ databases">
        <title>The pomegranate genome and the genomics of punicalagin biosynthesis.</title>
        <authorList>
            <person name="Xu C."/>
        </authorList>
    </citation>
    <scope>NUCLEOTIDE SEQUENCE [LARGE SCALE GENOMIC DNA]</scope>
    <source>
        <tissue evidence="14">Fresh leaf</tissue>
    </source>
</reference>
<evidence type="ECO:0000313" key="17">
    <source>
        <dbReference type="Proteomes" id="UP000233551"/>
    </source>
</evidence>
<proteinExistence type="inferred from homology"/>
<evidence type="ECO:0000256" key="1">
    <source>
        <dbReference type="ARBA" id="ARBA00001971"/>
    </source>
</evidence>
<gene>
    <name evidence="14" type="ORF">CDL15_Pgr012068</name>
    <name evidence="15" type="ORF">CRG98_002103</name>
</gene>
<dbReference type="EMBL" id="MTKT01001111">
    <property type="protein sequence ID" value="OWM85818.1"/>
    <property type="molecule type" value="Genomic_DNA"/>
</dbReference>
<dbReference type="Proteomes" id="UP000197138">
    <property type="component" value="Unassembled WGS sequence"/>
</dbReference>
<organism evidence="14 16">
    <name type="scientific">Punica granatum</name>
    <name type="common">Pomegranate</name>
    <dbReference type="NCBI Taxonomy" id="22663"/>
    <lineage>
        <taxon>Eukaryota</taxon>
        <taxon>Viridiplantae</taxon>
        <taxon>Streptophyta</taxon>
        <taxon>Embryophyta</taxon>
        <taxon>Tracheophyta</taxon>
        <taxon>Spermatophyta</taxon>
        <taxon>Magnoliopsida</taxon>
        <taxon>eudicotyledons</taxon>
        <taxon>Gunneridae</taxon>
        <taxon>Pentapetalae</taxon>
        <taxon>rosids</taxon>
        <taxon>malvids</taxon>
        <taxon>Myrtales</taxon>
        <taxon>Lythraceae</taxon>
        <taxon>Punica</taxon>
    </lineage>
</organism>
<name>A0A218XM18_PUNGR</name>
<keyword evidence="9 12" id="KW-0408">Iron</keyword>
<dbReference type="GO" id="GO:0016020">
    <property type="term" value="C:membrane"/>
    <property type="evidence" value="ECO:0007669"/>
    <property type="project" value="UniProtKB-SubCell"/>
</dbReference>
<evidence type="ECO:0000313" key="16">
    <source>
        <dbReference type="Proteomes" id="UP000197138"/>
    </source>
</evidence>
<dbReference type="InterPro" id="IPR001128">
    <property type="entry name" value="Cyt_P450"/>
</dbReference>
<dbReference type="PANTHER" id="PTHR47953">
    <property type="entry name" value="OS08G0105600 PROTEIN"/>
    <property type="match status" value="1"/>
</dbReference>
<dbReference type="InterPro" id="IPR036396">
    <property type="entry name" value="Cyt_P450_sf"/>
</dbReference>
<reference evidence="16" key="1">
    <citation type="journal article" date="2017" name="Plant J.">
        <title>The pomegranate (Punica granatum L.) genome and the genomics of punicalagin biosynthesis.</title>
        <authorList>
            <person name="Qin G."/>
            <person name="Xu C."/>
            <person name="Ming R."/>
            <person name="Tang H."/>
            <person name="Guyot R."/>
            <person name="Kramer E.M."/>
            <person name="Hu Y."/>
            <person name="Yi X."/>
            <person name="Qi Y."/>
            <person name="Xu X."/>
            <person name="Gao Z."/>
            <person name="Pan H."/>
            <person name="Jian J."/>
            <person name="Tian Y."/>
            <person name="Yue Z."/>
            <person name="Xu Y."/>
        </authorList>
    </citation>
    <scope>NUCLEOTIDE SEQUENCE [LARGE SCALE GENOMIC DNA]</scope>
    <source>
        <strain evidence="16">cv. Dabenzi</strain>
    </source>
</reference>
<evidence type="ECO:0000256" key="3">
    <source>
        <dbReference type="ARBA" id="ARBA00010617"/>
    </source>
</evidence>
<evidence type="ECO:0000256" key="12">
    <source>
        <dbReference type="PIRSR" id="PIRSR602401-1"/>
    </source>
</evidence>
<evidence type="ECO:0000256" key="4">
    <source>
        <dbReference type="ARBA" id="ARBA00022617"/>
    </source>
</evidence>
<dbReference type="Gene3D" id="1.10.630.10">
    <property type="entry name" value="Cytochrome P450"/>
    <property type="match status" value="2"/>
</dbReference>
<dbReference type="InterPro" id="IPR002401">
    <property type="entry name" value="Cyt_P450_E_grp-I"/>
</dbReference>
<dbReference type="SUPFAM" id="SSF48264">
    <property type="entry name" value="Cytochrome P450"/>
    <property type="match status" value="1"/>
</dbReference>
<dbReference type="GO" id="GO:0005506">
    <property type="term" value="F:iron ion binding"/>
    <property type="evidence" value="ECO:0007669"/>
    <property type="project" value="InterPro"/>
</dbReference>
<dbReference type="Proteomes" id="UP000233551">
    <property type="component" value="Unassembled WGS sequence"/>
</dbReference>
<dbReference type="InterPro" id="IPR052306">
    <property type="entry name" value="CYP450_71D"/>
</dbReference>
<evidence type="ECO:0000256" key="9">
    <source>
        <dbReference type="ARBA" id="ARBA00023004"/>
    </source>
</evidence>
<evidence type="ECO:0000256" key="10">
    <source>
        <dbReference type="ARBA" id="ARBA00023033"/>
    </source>
</evidence>